<dbReference type="Pfam" id="PF01477">
    <property type="entry name" value="PLAT"/>
    <property type="match status" value="1"/>
</dbReference>
<keyword evidence="4" id="KW-1185">Reference proteome</keyword>
<comment type="caution">
    <text evidence="3">The sequence shown here is derived from an EMBL/GenBank/DDBJ whole genome shotgun (WGS) entry which is preliminary data.</text>
</comment>
<dbReference type="Proteomes" id="UP000237347">
    <property type="component" value="Unassembled WGS sequence"/>
</dbReference>
<evidence type="ECO:0000313" key="4">
    <source>
        <dbReference type="Proteomes" id="UP000237347"/>
    </source>
</evidence>
<evidence type="ECO:0000256" key="1">
    <source>
        <dbReference type="SAM" id="MobiDB-lite"/>
    </source>
</evidence>
<evidence type="ECO:0000259" key="2">
    <source>
        <dbReference type="SMART" id="SM00308"/>
    </source>
</evidence>
<dbReference type="InterPro" id="IPR036392">
    <property type="entry name" value="PLAT/LH2_dom_sf"/>
</dbReference>
<sequence length="266" mass="30761">MRSSNRRRCGAQSVANAELEALKEEEKRRWYEEKLEASPMRKPKRRRCKPKRRVADAEAEASPMRKPKPRCRSPSVADASPSVVSPMRKPNRRRCKPNRRAADVEAQASPMRKLKRRRCRRRQRLSATVHRRIDEWLLFFVWTRTVLPNVVKDKGAATNYIATGSNCSHLGSAFLVIEDRASTPMFVVDSTFGVPGAITVVNRYEKELFLESVIIEGVVRFSCNSWVQPENIIAHKRIFFSDKVNFPFHTVNSVFLMRHIISHILF</sequence>
<protein>
    <submittedName>
        <fullName evidence="3">Linoleate 13s-lipoxygenase 3-1</fullName>
    </submittedName>
</protein>
<reference evidence="3 4" key="1">
    <citation type="journal article" date="2018" name="Sci. Data">
        <title>The draft genome sequence of cork oak.</title>
        <authorList>
            <person name="Ramos A.M."/>
            <person name="Usie A."/>
            <person name="Barbosa P."/>
            <person name="Barros P.M."/>
            <person name="Capote T."/>
            <person name="Chaves I."/>
            <person name="Simoes F."/>
            <person name="Abreu I."/>
            <person name="Carrasquinho I."/>
            <person name="Faro C."/>
            <person name="Guimaraes J.B."/>
            <person name="Mendonca D."/>
            <person name="Nobrega F."/>
            <person name="Rodrigues L."/>
            <person name="Saibo N.J.M."/>
            <person name="Varela M.C."/>
            <person name="Egas C."/>
            <person name="Matos J."/>
            <person name="Miguel C.M."/>
            <person name="Oliveira M.M."/>
            <person name="Ricardo C.P."/>
            <person name="Goncalves S."/>
        </authorList>
    </citation>
    <scope>NUCLEOTIDE SEQUENCE [LARGE SCALE GENOMIC DNA]</scope>
    <source>
        <strain evidence="4">cv. HL8</strain>
    </source>
</reference>
<organism evidence="3 4">
    <name type="scientific">Quercus suber</name>
    <name type="common">Cork oak</name>
    <dbReference type="NCBI Taxonomy" id="58331"/>
    <lineage>
        <taxon>Eukaryota</taxon>
        <taxon>Viridiplantae</taxon>
        <taxon>Streptophyta</taxon>
        <taxon>Embryophyta</taxon>
        <taxon>Tracheophyta</taxon>
        <taxon>Spermatophyta</taxon>
        <taxon>Magnoliopsida</taxon>
        <taxon>eudicotyledons</taxon>
        <taxon>Gunneridae</taxon>
        <taxon>Pentapetalae</taxon>
        <taxon>rosids</taxon>
        <taxon>fabids</taxon>
        <taxon>Fagales</taxon>
        <taxon>Fagaceae</taxon>
        <taxon>Quercus</taxon>
    </lineage>
</organism>
<gene>
    <name evidence="3" type="primary">LOX3.1_5</name>
    <name evidence="3" type="ORF">CFP56_030498</name>
</gene>
<name>A0AAW0JMF8_QUESU</name>
<dbReference type="SMART" id="SM00308">
    <property type="entry name" value="LH2"/>
    <property type="match status" value="1"/>
</dbReference>
<proteinExistence type="predicted"/>
<feature type="compositionally biased region" description="Low complexity" evidence="1">
    <location>
        <begin position="73"/>
        <end position="88"/>
    </location>
</feature>
<dbReference type="AlphaFoldDB" id="A0AAW0JMF8"/>
<dbReference type="InterPro" id="IPR001024">
    <property type="entry name" value="PLAT/LH2_dom"/>
</dbReference>
<accession>A0AAW0JMF8</accession>
<dbReference type="EMBL" id="PKMF04000509">
    <property type="protein sequence ID" value="KAK7828139.1"/>
    <property type="molecule type" value="Genomic_DNA"/>
</dbReference>
<dbReference type="SUPFAM" id="SSF49723">
    <property type="entry name" value="Lipase/lipooxygenase domain (PLAT/LH2 domain)"/>
    <property type="match status" value="1"/>
</dbReference>
<dbReference type="Gene3D" id="2.60.60.20">
    <property type="entry name" value="PLAT/LH2 domain"/>
    <property type="match status" value="1"/>
</dbReference>
<feature type="domain" description="PLAT" evidence="2">
    <location>
        <begin position="140"/>
        <end position="242"/>
    </location>
</feature>
<feature type="compositionally biased region" description="Basic residues" evidence="1">
    <location>
        <begin position="89"/>
        <end position="99"/>
    </location>
</feature>
<feature type="region of interest" description="Disordered" evidence="1">
    <location>
        <begin position="34"/>
        <end position="119"/>
    </location>
</feature>
<evidence type="ECO:0000313" key="3">
    <source>
        <dbReference type="EMBL" id="KAK7828139.1"/>
    </source>
</evidence>
<feature type="compositionally biased region" description="Basic residues" evidence="1">
    <location>
        <begin position="41"/>
        <end position="52"/>
    </location>
</feature>